<name>A0A2K3QNL1_9HYPO</name>
<dbReference type="EMBL" id="NRSZ01000154">
    <property type="protein sequence ID" value="PNY29121.1"/>
    <property type="molecule type" value="Genomic_DNA"/>
</dbReference>
<dbReference type="Proteomes" id="UP000236621">
    <property type="component" value="Unassembled WGS sequence"/>
</dbReference>
<proteinExistence type="predicted"/>
<dbReference type="PANTHER" id="PTHR47655:SF2">
    <property type="entry name" value="QUINIC ACID UTILIZATION ACTIVATOR"/>
    <property type="match status" value="1"/>
</dbReference>
<dbReference type="InterPro" id="IPR052783">
    <property type="entry name" value="Metabolic/Drug-Res_Regulator"/>
</dbReference>
<dbReference type="SMART" id="SM00066">
    <property type="entry name" value="GAL4"/>
    <property type="match status" value="1"/>
</dbReference>
<dbReference type="InterPro" id="IPR036864">
    <property type="entry name" value="Zn2-C6_fun-type_DNA-bd_sf"/>
</dbReference>
<evidence type="ECO:0000256" key="1">
    <source>
        <dbReference type="ARBA" id="ARBA00023242"/>
    </source>
</evidence>
<dbReference type="PROSITE" id="PS00463">
    <property type="entry name" value="ZN2_CY6_FUNGAL_1"/>
    <property type="match status" value="1"/>
</dbReference>
<reference evidence="4 5" key="1">
    <citation type="submission" date="2017-08" db="EMBL/GenBank/DDBJ databases">
        <title>Harnessing the power of phylogenomics to disentangle the directionality and signatures of interkingdom host jumping in the parasitic fungal genus Tolypocladium.</title>
        <authorList>
            <person name="Quandt C.A."/>
            <person name="Patterson W."/>
            <person name="Spatafora J.W."/>
        </authorList>
    </citation>
    <scope>NUCLEOTIDE SEQUENCE [LARGE SCALE GENOMIC DNA]</scope>
    <source>
        <strain evidence="4 5">CBS 113982</strain>
    </source>
</reference>
<evidence type="ECO:0000259" key="3">
    <source>
        <dbReference type="PROSITE" id="PS50048"/>
    </source>
</evidence>
<evidence type="ECO:0000313" key="5">
    <source>
        <dbReference type="Proteomes" id="UP000236621"/>
    </source>
</evidence>
<dbReference type="GO" id="GO:0008270">
    <property type="term" value="F:zinc ion binding"/>
    <property type="evidence" value="ECO:0007669"/>
    <property type="project" value="InterPro"/>
</dbReference>
<dbReference type="GO" id="GO:0000981">
    <property type="term" value="F:DNA-binding transcription factor activity, RNA polymerase II-specific"/>
    <property type="evidence" value="ECO:0007669"/>
    <property type="project" value="InterPro"/>
</dbReference>
<dbReference type="Gene3D" id="4.10.240.10">
    <property type="entry name" value="Zn(2)-C6 fungal-type DNA-binding domain"/>
    <property type="match status" value="1"/>
</dbReference>
<sequence>MSPKKRPAGDADLPEGPTEQASTSKRQRVSLACDGCRAAREKCDGRRPQCATCVSQDRACSYTPASKKRGVQTGYLRTIELSLAWLFDRVPASEEALSRLLTQNGGSEATNVLVNKGNAATRLHRRWTRSRVQREIGRLLSEGHTQAPEASPEDPDTGDDFDGEPASSFTQDQSTAAPGPKAGGADSWSPASNMSRGGPAQEDLLRLPSNWQRLIQVYFSFTHCWFPILGRRSILAAAALYDSYGTLRHPRAGTLAHSCQAELWAALAVASFQDAHSSGPPGDPAFVPERVFRIARGFVPQEDGEFDIAIINAILLHAIVLVGRQSELAASLLVGKASRLLLHLESTEGLNPGHKPTLVACVMLDAVTSLCIGQAPILRDNPDDIASFSVTAEHAELSEVWSPVYGFGPPTNSTTLSGRPRADPYLTLEQMSRFAQIMSANTDIKLRKASSGKPAVPEDLVRWLSPRFSFCNSLISGGSTLMLPSACLVKIMFLAATVKVSPDHRASLRSNLLEVVESSATNFGACGTPPLVVGLLRMVQKHAGLDDMHASERTRWNSTLSILRGIWAARPGDRDGTNASPAASPELSVRGVSFPMESFTRNDLSLGQHGKERVPVARGIAPGSGLFPAATSRPVSNKYQVYGQLTSSPAAPGRSTSMPFQSRSMEARQLATDAPNQPVDYDTILEELGSMDYTDSIDMDPQFMVNLGFAPGCDLGDMFY</sequence>
<feature type="compositionally biased region" description="Acidic residues" evidence="2">
    <location>
        <begin position="151"/>
        <end position="163"/>
    </location>
</feature>
<dbReference type="GO" id="GO:0045944">
    <property type="term" value="P:positive regulation of transcription by RNA polymerase II"/>
    <property type="evidence" value="ECO:0007669"/>
    <property type="project" value="TreeGrafter"/>
</dbReference>
<dbReference type="AlphaFoldDB" id="A0A2K3QNL1"/>
<keyword evidence="1" id="KW-0539">Nucleus</keyword>
<dbReference type="STRING" id="45235.A0A2K3QNL1"/>
<dbReference type="PROSITE" id="PS50048">
    <property type="entry name" value="ZN2_CY6_FUNGAL_2"/>
    <property type="match status" value="1"/>
</dbReference>
<feature type="domain" description="Zn(2)-C6 fungal-type" evidence="3">
    <location>
        <begin position="32"/>
        <end position="62"/>
    </location>
</feature>
<dbReference type="CDD" id="cd00067">
    <property type="entry name" value="GAL4"/>
    <property type="match status" value="1"/>
</dbReference>
<dbReference type="SUPFAM" id="SSF57701">
    <property type="entry name" value="Zn2/Cys6 DNA-binding domain"/>
    <property type="match status" value="1"/>
</dbReference>
<evidence type="ECO:0000256" key="2">
    <source>
        <dbReference type="SAM" id="MobiDB-lite"/>
    </source>
</evidence>
<dbReference type="CDD" id="cd12148">
    <property type="entry name" value="fungal_TF_MHR"/>
    <property type="match status" value="1"/>
</dbReference>
<organism evidence="4 5">
    <name type="scientific">Tolypocladium capitatum</name>
    <dbReference type="NCBI Taxonomy" id="45235"/>
    <lineage>
        <taxon>Eukaryota</taxon>
        <taxon>Fungi</taxon>
        <taxon>Dikarya</taxon>
        <taxon>Ascomycota</taxon>
        <taxon>Pezizomycotina</taxon>
        <taxon>Sordariomycetes</taxon>
        <taxon>Hypocreomycetidae</taxon>
        <taxon>Hypocreales</taxon>
        <taxon>Ophiocordycipitaceae</taxon>
        <taxon>Tolypocladium</taxon>
    </lineage>
</organism>
<protein>
    <recommendedName>
        <fullName evidence="3">Zn(2)-C6 fungal-type domain-containing protein</fullName>
    </recommendedName>
</protein>
<accession>A0A2K3QNL1</accession>
<feature type="region of interest" description="Disordered" evidence="2">
    <location>
        <begin position="1"/>
        <end position="27"/>
    </location>
</feature>
<dbReference type="InterPro" id="IPR001138">
    <property type="entry name" value="Zn2Cys6_DnaBD"/>
</dbReference>
<dbReference type="OrthoDB" id="3364175at2759"/>
<feature type="compositionally biased region" description="Polar residues" evidence="2">
    <location>
        <begin position="167"/>
        <end position="176"/>
    </location>
</feature>
<evidence type="ECO:0000313" key="4">
    <source>
        <dbReference type="EMBL" id="PNY29121.1"/>
    </source>
</evidence>
<comment type="caution">
    <text evidence="4">The sequence shown here is derived from an EMBL/GenBank/DDBJ whole genome shotgun (WGS) entry which is preliminary data.</text>
</comment>
<dbReference type="PANTHER" id="PTHR47655">
    <property type="entry name" value="QUINIC ACID UTILIZATION ACTIVATOR"/>
    <property type="match status" value="1"/>
</dbReference>
<keyword evidence="5" id="KW-1185">Reference proteome</keyword>
<gene>
    <name evidence="4" type="ORF">TCAP_00958</name>
</gene>
<dbReference type="Pfam" id="PF00172">
    <property type="entry name" value="Zn_clus"/>
    <property type="match status" value="1"/>
</dbReference>
<feature type="region of interest" description="Disordered" evidence="2">
    <location>
        <begin position="139"/>
        <end position="200"/>
    </location>
</feature>